<accession>A0A9W9JYD4</accession>
<evidence type="ECO:0000313" key="2">
    <source>
        <dbReference type="Proteomes" id="UP001149074"/>
    </source>
</evidence>
<dbReference type="Proteomes" id="UP001149074">
    <property type="component" value="Unassembled WGS sequence"/>
</dbReference>
<gene>
    <name evidence="1" type="ORF">N7532_010796</name>
</gene>
<reference evidence="1" key="1">
    <citation type="submission" date="2022-11" db="EMBL/GenBank/DDBJ databases">
        <authorList>
            <person name="Petersen C."/>
        </authorList>
    </citation>
    <scope>NUCLEOTIDE SEQUENCE</scope>
    <source>
        <strain evidence="1">IBT 30761</strain>
    </source>
</reference>
<evidence type="ECO:0000313" key="1">
    <source>
        <dbReference type="EMBL" id="KAJ5086025.1"/>
    </source>
</evidence>
<comment type="caution">
    <text evidence="1">The sequence shown here is derived from an EMBL/GenBank/DDBJ whole genome shotgun (WGS) entry which is preliminary data.</text>
</comment>
<reference evidence="1" key="2">
    <citation type="journal article" date="2023" name="IMA Fungus">
        <title>Comparative genomic study of the Penicillium genus elucidates a diverse pangenome and 15 lateral gene transfer events.</title>
        <authorList>
            <person name="Petersen C."/>
            <person name="Sorensen T."/>
            <person name="Nielsen M.R."/>
            <person name="Sondergaard T.E."/>
            <person name="Sorensen J.L."/>
            <person name="Fitzpatrick D.A."/>
            <person name="Frisvad J.C."/>
            <person name="Nielsen K.L."/>
        </authorList>
    </citation>
    <scope>NUCLEOTIDE SEQUENCE</scope>
    <source>
        <strain evidence="1">IBT 30761</strain>
    </source>
</reference>
<dbReference type="RefSeq" id="XP_056470703.1">
    <property type="nucleotide sequence ID" value="XM_056623287.1"/>
</dbReference>
<proteinExistence type="predicted"/>
<organism evidence="1 2">
    <name type="scientific">Penicillium argentinense</name>
    <dbReference type="NCBI Taxonomy" id="1131581"/>
    <lineage>
        <taxon>Eukaryota</taxon>
        <taxon>Fungi</taxon>
        <taxon>Dikarya</taxon>
        <taxon>Ascomycota</taxon>
        <taxon>Pezizomycotina</taxon>
        <taxon>Eurotiomycetes</taxon>
        <taxon>Eurotiomycetidae</taxon>
        <taxon>Eurotiales</taxon>
        <taxon>Aspergillaceae</taxon>
        <taxon>Penicillium</taxon>
    </lineage>
</organism>
<dbReference type="PROSITE" id="PS51257">
    <property type="entry name" value="PROKAR_LIPOPROTEIN"/>
    <property type="match status" value="1"/>
</dbReference>
<dbReference type="OrthoDB" id="5429634at2759"/>
<dbReference type="EMBL" id="JAPQKI010000010">
    <property type="protein sequence ID" value="KAJ5086025.1"/>
    <property type="molecule type" value="Genomic_DNA"/>
</dbReference>
<dbReference type="AlphaFoldDB" id="A0A9W9JYD4"/>
<keyword evidence="2" id="KW-1185">Reference proteome</keyword>
<sequence length="67" mass="7392">MPRAMNCSAAISAACHPAKDDFDAAEKPVNWGQAYRGYPRIHHIPGTGCTGNRDQMPSLRFYIKGSR</sequence>
<protein>
    <submittedName>
        <fullName evidence="1">Uncharacterized protein</fullName>
    </submittedName>
</protein>
<dbReference type="GeneID" id="81362266"/>
<name>A0A9W9JYD4_9EURO</name>